<gene>
    <name evidence="2" type="ORF">SAMN05192554_11315</name>
</gene>
<sequence length="90" mass="10184">MTREQLETAGEHVRTAAQAATDADARERLYRQAEEFERHAEAERGPDHGRLARHERILDDIADEEGAAVREEVDAALEHIHAYRETLPGV</sequence>
<dbReference type="Pfam" id="PF24430">
    <property type="entry name" value="DUF7553"/>
    <property type="match status" value="1"/>
</dbReference>
<evidence type="ECO:0000313" key="3">
    <source>
        <dbReference type="Proteomes" id="UP000199370"/>
    </source>
</evidence>
<feature type="region of interest" description="Disordered" evidence="1">
    <location>
        <begin position="1"/>
        <end position="24"/>
    </location>
</feature>
<dbReference type="STRING" id="996166.SAMN05192554_11315"/>
<keyword evidence="3" id="KW-1185">Reference proteome</keyword>
<dbReference type="InterPro" id="IPR055975">
    <property type="entry name" value="DUF7553"/>
</dbReference>
<feature type="compositionally biased region" description="Basic and acidic residues" evidence="1">
    <location>
        <begin position="1"/>
        <end position="14"/>
    </location>
</feature>
<dbReference type="AlphaFoldDB" id="A0A1G9Y6Y6"/>
<evidence type="ECO:0000313" key="2">
    <source>
        <dbReference type="EMBL" id="SDN04281.1"/>
    </source>
</evidence>
<dbReference type="RefSeq" id="WP_089734215.1">
    <property type="nucleotide sequence ID" value="NZ_FNIA01000013.1"/>
</dbReference>
<organism evidence="2 3">
    <name type="scientific">Haloarchaeobius iranensis</name>
    <dbReference type="NCBI Taxonomy" id="996166"/>
    <lineage>
        <taxon>Archaea</taxon>
        <taxon>Methanobacteriati</taxon>
        <taxon>Methanobacteriota</taxon>
        <taxon>Stenosarchaea group</taxon>
        <taxon>Halobacteria</taxon>
        <taxon>Halobacteriales</taxon>
        <taxon>Halorubellaceae</taxon>
        <taxon>Haloarchaeobius</taxon>
    </lineage>
</organism>
<dbReference type="Proteomes" id="UP000199370">
    <property type="component" value="Unassembled WGS sequence"/>
</dbReference>
<protein>
    <submittedName>
        <fullName evidence="2">Uncharacterized protein</fullName>
    </submittedName>
</protein>
<accession>A0A1G9Y6Y6</accession>
<dbReference type="OrthoDB" id="197463at2157"/>
<dbReference type="EMBL" id="FNIA01000013">
    <property type="protein sequence ID" value="SDN04281.1"/>
    <property type="molecule type" value="Genomic_DNA"/>
</dbReference>
<evidence type="ECO:0000256" key="1">
    <source>
        <dbReference type="SAM" id="MobiDB-lite"/>
    </source>
</evidence>
<reference evidence="2 3" key="1">
    <citation type="submission" date="2016-10" db="EMBL/GenBank/DDBJ databases">
        <authorList>
            <person name="de Groot N.N."/>
        </authorList>
    </citation>
    <scope>NUCLEOTIDE SEQUENCE [LARGE SCALE GENOMIC DNA]</scope>
    <source>
        <strain evidence="3">EB21,IBRC-M 10013,KCTC 4048</strain>
    </source>
</reference>
<proteinExistence type="predicted"/>
<name>A0A1G9Y6Y6_9EURY</name>